<feature type="signal peptide" evidence="1">
    <location>
        <begin position="1"/>
        <end position="19"/>
    </location>
</feature>
<sequence>MRFAQALILAAAAFISVNAVNTKLAAGCSINDEDCTSYSIIHELAIFLYSYKCEDKHNYPSVGAVNCATRPASGKFQTKMPKGVLSAAKTYARKP</sequence>
<evidence type="ECO:0000256" key="1">
    <source>
        <dbReference type="SAM" id="SignalP"/>
    </source>
</evidence>
<name>A0A9N9QBN8_9HELO</name>
<dbReference type="EMBL" id="CAJVRM010000507">
    <property type="protein sequence ID" value="CAG8981677.1"/>
    <property type="molecule type" value="Genomic_DNA"/>
</dbReference>
<protein>
    <submittedName>
        <fullName evidence="2">Uncharacterized protein</fullName>
    </submittedName>
</protein>
<dbReference type="Proteomes" id="UP000701801">
    <property type="component" value="Unassembled WGS sequence"/>
</dbReference>
<reference evidence="2" key="1">
    <citation type="submission" date="2021-07" db="EMBL/GenBank/DDBJ databases">
        <authorList>
            <person name="Durling M."/>
        </authorList>
    </citation>
    <scope>NUCLEOTIDE SEQUENCE</scope>
</reference>
<proteinExistence type="predicted"/>
<evidence type="ECO:0000313" key="3">
    <source>
        <dbReference type="Proteomes" id="UP000701801"/>
    </source>
</evidence>
<comment type="caution">
    <text evidence="2">The sequence shown here is derived from an EMBL/GenBank/DDBJ whole genome shotgun (WGS) entry which is preliminary data.</text>
</comment>
<accession>A0A9N9QBN8</accession>
<keyword evidence="1" id="KW-0732">Signal</keyword>
<organism evidence="2 3">
    <name type="scientific">Hymenoscyphus albidus</name>
    <dbReference type="NCBI Taxonomy" id="595503"/>
    <lineage>
        <taxon>Eukaryota</taxon>
        <taxon>Fungi</taxon>
        <taxon>Dikarya</taxon>
        <taxon>Ascomycota</taxon>
        <taxon>Pezizomycotina</taxon>
        <taxon>Leotiomycetes</taxon>
        <taxon>Helotiales</taxon>
        <taxon>Helotiaceae</taxon>
        <taxon>Hymenoscyphus</taxon>
    </lineage>
</organism>
<evidence type="ECO:0000313" key="2">
    <source>
        <dbReference type="EMBL" id="CAG8981677.1"/>
    </source>
</evidence>
<keyword evidence="3" id="KW-1185">Reference proteome</keyword>
<dbReference type="AlphaFoldDB" id="A0A9N9QBN8"/>
<feature type="chain" id="PRO_5040326798" evidence="1">
    <location>
        <begin position="20"/>
        <end position="95"/>
    </location>
</feature>
<gene>
    <name evidence="2" type="ORF">HYALB_00006549</name>
</gene>